<sequence length="74" mass="8119">MELKKQELDFDYDRAGPGIVSGNGSGQQEEALNLELATLRGLIQHTPQEAKNSEVPQSVINTFFDSSFSILNGH</sequence>
<organism evidence="1 2">
    <name type="scientific">Pelagicoccus albus</name>
    <dbReference type="NCBI Taxonomy" id="415222"/>
    <lineage>
        <taxon>Bacteria</taxon>
        <taxon>Pseudomonadati</taxon>
        <taxon>Verrucomicrobiota</taxon>
        <taxon>Opitutia</taxon>
        <taxon>Puniceicoccales</taxon>
        <taxon>Pelagicoccaceae</taxon>
        <taxon>Pelagicoccus</taxon>
    </lineage>
</organism>
<dbReference type="AlphaFoldDB" id="A0A7X1EA75"/>
<gene>
    <name evidence="1" type="ORF">H5P27_18075</name>
</gene>
<accession>A0A7X1EA75</accession>
<dbReference type="EMBL" id="JACHVC010000013">
    <property type="protein sequence ID" value="MBC2607968.1"/>
    <property type="molecule type" value="Genomic_DNA"/>
</dbReference>
<evidence type="ECO:0000313" key="1">
    <source>
        <dbReference type="EMBL" id="MBC2607968.1"/>
    </source>
</evidence>
<reference evidence="1 2" key="1">
    <citation type="submission" date="2020-07" db="EMBL/GenBank/DDBJ databases">
        <authorList>
            <person name="Feng X."/>
        </authorList>
    </citation>
    <scope>NUCLEOTIDE SEQUENCE [LARGE SCALE GENOMIC DNA]</scope>
    <source>
        <strain evidence="1 2">JCM23202</strain>
    </source>
</reference>
<dbReference type="RefSeq" id="WP_185661830.1">
    <property type="nucleotide sequence ID" value="NZ_CAWPOO010000013.1"/>
</dbReference>
<dbReference type="Proteomes" id="UP000526501">
    <property type="component" value="Unassembled WGS sequence"/>
</dbReference>
<proteinExistence type="predicted"/>
<keyword evidence="2" id="KW-1185">Reference proteome</keyword>
<comment type="caution">
    <text evidence="1">The sequence shown here is derived from an EMBL/GenBank/DDBJ whole genome shotgun (WGS) entry which is preliminary data.</text>
</comment>
<name>A0A7X1EA75_9BACT</name>
<evidence type="ECO:0000313" key="2">
    <source>
        <dbReference type="Proteomes" id="UP000526501"/>
    </source>
</evidence>
<protein>
    <submittedName>
        <fullName evidence="1">Uncharacterized protein</fullName>
    </submittedName>
</protein>